<dbReference type="InterPro" id="IPR012349">
    <property type="entry name" value="Split_barrel_FMN-bd"/>
</dbReference>
<evidence type="ECO:0000259" key="1">
    <source>
        <dbReference type="Pfam" id="PF13883"/>
    </source>
</evidence>
<evidence type="ECO:0000313" key="2">
    <source>
        <dbReference type="EMBL" id="CAB3778902.1"/>
    </source>
</evidence>
<feature type="domain" description="CREG-like beta-barrel" evidence="1">
    <location>
        <begin position="12"/>
        <end position="148"/>
    </location>
</feature>
<dbReference type="InterPro" id="IPR055343">
    <property type="entry name" value="CREG_beta-barrel"/>
</dbReference>
<dbReference type="PANTHER" id="PTHR13343">
    <property type="entry name" value="CREG1 PROTEIN"/>
    <property type="match status" value="1"/>
</dbReference>
<dbReference type="AlphaFoldDB" id="A0A6S7CFB5"/>
<organism evidence="2 3">
    <name type="scientific">Pararobbsia alpina</name>
    <dbReference type="NCBI Taxonomy" id="621374"/>
    <lineage>
        <taxon>Bacteria</taxon>
        <taxon>Pseudomonadati</taxon>
        <taxon>Pseudomonadota</taxon>
        <taxon>Betaproteobacteria</taxon>
        <taxon>Burkholderiales</taxon>
        <taxon>Burkholderiaceae</taxon>
        <taxon>Pararobbsia</taxon>
    </lineage>
</organism>
<gene>
    <name evidence="2" type="ORF">LMG28138_00688</name>
</gene>
<accession>A0A6S7CFB5</accession>
<dbReference type="EMBL" id="CADIKM010000002">
    <property type="protein sequence ID" value="CAB3778902.1"/>
    <property type="molecule type" value="Genomic_DNA"/>
</dbReference>
<dbReference type="Proteomes" id="UP000494115">
    <property type="component" value="Unassembled WGS sequence"/>
</dbReference>
<keyword evidence="3" id="KW-1185">Reference proteome</keyword>
<sequence length="237" mass="25891">MNIALDEPLHLLHTLRFGTLATRSRDDGCPYPTVMPFAPDAHHRPVFLVSRLAEHTRNLLADAHAGFLLFDAQSTDVLSAPRTTLTGRVVPSENAGGDPGSPARRYLRYHPDAERYLALGDFSFFTLVPVRLRHIGGFGAMGWVDAQELNMSAPLDETEETTRLDNARRALPDTVRVLGIDRRGIDYEIAGVRHRFLIANAASNVASGTNTAASDIPFDTAVDLAIETIARGLPAVR</sequence>
<evidence type="ECO:0000313" key="3">
    <source>
        <dbReference type="Proteomes" id="UP000494115"/>
    </source>
</evidence>
<dbReference type="GO" id="GO:0005737">
    <property type="term" value="C:cytoplasm"/>
    <property type="evidence" value="ECO:0007669"/>
    <property type="project" value="UniProtKB-ARBA"/>
</dbReference>
<name>A0A6S7CFB5_9BURK</name>
<proteinExistence type="predicted"/>
<dbReference type="Pfam" id="PF13883">
    <property type="entry name" value="CREG_beta-barrel"/>
    <property type="match status" value="1"/>
</dbReference>
<dbReference type="RefSeq" id="WP_175103228.1">
    <property type="nucleotide sequence ID" value="NZ_CADIKM010000002.1"/>
</dbReference>
<dbReference type="SUPFAM" id="SSF50475">
    <property type="entry name" value="FMN-binding split barrel"/>
    <property type="match status" value="1"/>
</dbReference>
<dbReference type="PANTHER" id="PTHR13343:SF17">
    <property type="entry name" value="CELLULAR REPRESSOR OF E1A-STIMULATED GENES, ISOFORM A"/>
    <property type="match status" value="1"/>
</dbReference>
<dbReference type="Gene3D" id="2.30.110.10">
    <property type="entry name" value="Electron Transport, Fmn-binding Protein, Chain A"/>
    <property type="match status" value="1"/>
</dbReference>
<protein>
    <recommendedName>
        <fullName evidence="1">CREG-like beta-barrel domain-containing protein</fullName>
    </recommendedName>
</protein>
<reference evidence="2 3" key="1">
    <citation type="submission" date="2020-04" db="EMBL/GenBank/DDBJ databases">
        <authorList>
            <person name="De Canck E."/>
        </authorList>
    </citation>
    <scope>NUCLEOTIDE SEQUENCE [LARGE SCALE GENOMIC DNA]</scope>
    <source>
        <strain evidence="2 3">LMG 28138</strain>
    </source>
</reference>